<protein>
    <submittedName>
        <fullName evidence="1">Uncharacterized protein</fullName>
    </submittedName>
</protein>
<comment type="caution">
    <text evidence="1">The sequence shown here is derived from an EMBL/GenBank/DDBJ whole genome shotgun (WGS) entry which is preliminary data.</text>
</comment>
<accession>A0AAJ1CVE6</accession>
<sequence length="73" mass="8547">MYSSLFWHKIGEIEGIKLCCLCTNLSDGNGDRRKRQASGRWPDCELQFKALYNLFQLQTLGFHRLRGRGDLFH</sequence>
<reference evidence="1" key="1">
    <citation type="submission" date="2022-06" db="EMBL/GenBank/DDBJ databases">
        <title>Dynamics of rice microbiomes reveals core vertical transmitted seed endophytes.</title>
        <authorList>
            <person name="Liao K."/>
            <person name="Zhang X."/>
        </authorList>
    </citation>
    <scope>NUCLEOTIDE SEQUENCE</scope>
    <source>
        <strain evidence="1">JT1-17</strain>
    </source>
</reference>
<proteinExistence type="predicted"/>
<name>A0AAJ1CVE6_PANAN</name>
<evidence type="ECO:0000313" key="1">
    <source>
        <dbReference type="EMBL" id="MCW0342068.1"/>
    </source>
</evidence>
<dbReference type="Proteomes" id="UP001208888">
    <property type="component" value="Unassembled WGS sequence"/>
</dbReference>
<gene>
    <name evidence="1" type="ORF">NB703_000161</name>
</gene>
<dbReference type="EMBL" id="JANFVX010000001">
    <property type="protein sequence ID" value="MCW0342068.1"/>
    <property type="molecule type" value="Genomic_DNA"/>
</dbReference>
<evidence type="ECO:0000313" key="2">
    <source>
        <dbReference type="Proteomes" id="UP001208888"/>
    </source>
</evidence>
<dbReference type="AlphaFoldDB" id="A0AAJ1CVE6"/>
<organism evidence="1 2">
    <name type="scientific">Pantoea ananas</name>
    <name type="common">Erwinia uredovora</name>
    <dbReference type="NCBI Taxonomy" id="553"/>
    <lineage>
        <taxon>Bacteria</taxon>
        <taxon>Pseudomonadati</taxon>
        <taxon>Pseudomonadota</taxon>
        <taxon>Gammaproteobacteria</taxon>
        <taxon>Enterobacterales</taxon>
        <taxon>Erwiniaceae</taxon>
        <taxon>Pantoea</taxon>
    </lineage>
</organism>